<dbReference type="Proteomes" id="UP000322362">
    <property type="component" value="Unassembled WGS sequence"/>
</dbReference>
<proteinExistence type="predicted"/>
<dbReference type="GO" id="GO:0043565">
    <property type="term" value="F:sequence-specific DNA binding"/>
    <property type="evidence" value="ECO:0007669"/>
    <property type="project" value="InterPro"/>
</dbReference>
<dbReference type="SUPFAM" id="SSF46689">
    <property type="entry name" value="Homeodomain-like"/>
    <property type="match status" value="1"/>
</dbReference>
<sequence>MVEEIAKVYFQDVFHPQVKKQIFDGLLVFQLGKDDLESKVKKKPIRTDYFGLCLIRKGSARLMMNFKEYQVQDNTLLFLSPMLALQLLDYSDDIEILTLFTGGDFFQEIGLPLYKTYATETLRNDFCNFTVLEEQDAMRFEAYIKNIDQKNTLEKSSLFQRDIIKMTLMLLFYEISDLIHGGSDYSFSDSEVKSKIVMDFFGLASRQFKKERSVQFYADHLYISRKHLSRVVKEITGFGPKAILDEFVVAEAVMLLHISNKTIKDVMYELNFFDSGTFSKFFKSRFGKSPQIYRLEMRAHGQ</sequence>
<dbReference type="Pfam" id="PF12833">
    <property type="entry name" value="HTH_18"/>
    <property type="match status" value="1"/>
</dbReference>
<dbReference type="RefSeq" id="WP_148921089.1">
    <property type="nucleotide sequence ID" value="NZ_VTAV01000022.1"/>
</dbReference>
<evidence type="ECO:0000256" key="3">
    <source>
        <dbReference type="ARBA" id="ARBA00023163"/>
    </source>
</evidence>
<dbReference type="Gene3D" id="1.10.10.60">
    <property type="entry name" value="Homeodomain-like"/>
    <property type="match status" value="1"/>
</dbReference>
<organism evidence="5 6">
    <name type="scientific">Sphingobacterium phlebotomi</name>
    <dbReference type="NCBI Taxonomy" id="2605433"/>
    <lineage>
        <taxon>Bacteria</taxon>
        <taxon>Pseudomonadati</taxon>
        <taxon>Bacteroidota</taxon>
        <taxon>Sphingobacteriia</taxon>
        <taxon>Sphingobacteriales</taxon>
        <taxon>Sphingobacteriaceae</taxon>
        <taxon>Sphingobacterium</taxon>
    </lineage>
</organism>
<reference evidence="5 6" key="1">
    <citation type="submission" date="2019-08" db="EMBL/GenBank/DDBJ databases">
        <title>Phlebobacter frassis gen. nov. sp. nov., a new member of family Sphingobacteriaceae isolated from sand fly rearing media.</title>
        <authorList>
            <person name="Kakumanu M.L."/>
            <person name="Marayati B.F."/>
            <person name="Wada-Katsumata A."/>
            <person name="Wasserberg G."/>
            <person name="Schal C."/>
            <person name="Apperson C.S."/>
            <person name="Ponnusamy L."/>
        </authorList>
    </citation>
    <scope>NUCLEOTIDE SEQUENCE [LARGE SCALE GENOMIC DNA]</scope>
    <source>
        <strain evidence="5 6">SSI9</strain>
    </source>
</reference>
<dbReference type="PROSITE" id="PS01124">
    <property type="entry name" value="HTH_ARAC_FAMILY_2"/>
    <property type="match status" value="1"/>
</dbReference>
<feature type="domain" description="HTH araC/xylS-type" evidence="4">
    <location>
        <begin position="198"/>
        <end position="296"/>
    </location>
</feature>
<dbReference type="InterPro" id="IPR018060">
    <property type="entry name" value="HTH_AraC"/>
</dbReference>
<comment type="caution">
    <text evidence="5">The sequence shown here is derived from an EMBL/GenBank/DDBJ whole genome shotgun (WGS) entry which is preliminary data.</text>
</comment>
<keyword evidence="6" id="KW-1185">Reference proteome</keyword>
<evidence type="ECO:0000259" key="4">
    <source>
        <dbReference type="PROSITE" id="PS01124"/>
    </source>
</evidence>
<evidence type="ECO:0000256" key="2">
    <source>
        <dbReference type="ARBA" id="ARBA00023125"/>
    </source>
</evidence>
<dbReference type="GO" id="GO:0003700">
    <property type="term" value="F:DNA-binding transcription factor activity"/>
    <property type="evidence" value="ECO:0007669"/>
    <property type="project" value="InterPro"/>
</dbReference>
<protein>
    <submittedName>
        <fullName evidence="5">AraC family transcriptional regulator</fullName>
    </submittedName>
</protein>
<gene>
    <name evidence="5" type="ORF">FXV77_20385</name>
</gene>
<evidence type="ECO:0000313" key="5">
    <source>
        <dbReference type="EMBL" id="TYR31793.1"/>
    </source>
</evidence>
<evidence type="ECO:0000256" key="1">
    <source>
        <dbReference type="ARBA" id="ARBA00023015"/>
    </source>
</evidence>
<keyword evidence="3" id="KW-0804">Transcription</keyword>
<keyword evidence="1" id="KW-0805">Transcription regulation</keyword>
<dbReference type="InterPro" id="IPR009057">
    <property type="entry name" value="Homeodomain-like_sf"/>
</dbReference>
<keyword evidence="2" id="KW-0238">DNA-binding</keyword>
<dbReference type="PANTHER" id="PTHR43280:SF32">
    <property type="entry name" value="TRANSCRIPTIONAL REGULATORY PROTEIN"/>
    <property type="match status" value="1"/>
</dbReference>
<dbReference type="AlphaFoldDB" id="A0A5D4GV58"/>
<dbReference type="SMART" id="SM00342">
    <property type="entry name" value="HTH_ARAC"/>
    <property type="match status" value="1"/>
</dbReference>
<dbReference type="EMBL" id="VTAV01000022">
    <property type="protein sequence ID" value="TYR31793.1"/>
    <property type="molecule type" value="Genomic_DNA"/>
</dbReference>
<name>A0A5D4GV58_9SPHI</name>
<dbReference type="PANTHER" id="PTHR43280">
    <property type="entry name" value="ARAC-FAMILY TRANSCRIPTIONAL REGULATOR"/>
    <property type="match status" value="1"/>
</dbReference>
<evidence type="ECO:0000313" key="6">
    <source>
        <dbReference type="Proteomes" id="UP000322362"/>
    </source>
</evidence>
<accession>A0A5D4GV58</accession>